<evidence type="ECO:0000313" key="7">
    <source>
        <dbReference type="Proteomes" id="UP000223913"/>
    </source>
</evidence>
<dbReference type="InterPro" id="IPR018967">
    <property type="entry name" value="FeS-contain_CDGSH-typ"/>
</dbReference>
<feature type="domain" description="Iron-binding zinc finger CDGSH type" evidence="5">
    <location>
        <begin position="103"/>
        <end position="144"/>
    </location>
</feature>
<dbReference type="OrthoDB" id="9795032at2"/>
<dbReference type="EMBL" id="PDUD01000034">
    <property type="protein sequence ID" value="PHN03054.1"/>
    <property type="molecule type" value="Genomic_DNA"/>
</dbReference>
<keyword evidence="4" id="KW-0411">Iron-sulfur</keyword>
<dbReference type="SMART" id="SM00704">
    <property type="entry name" value="ZnF_CDGSH"/>
    <property type="match status" value="1"/>
</dbReference>
<evidence type="ECO:0000256" key="4">
    <source>
        <dbReference type="ARBA" id="ARBA00023014"/>
    </source>
</evidence>
<gene>
    <name evidence="6" type="ORF">CRP01_28650</name>
</gene>
<name>A0A2D0N3H7_FLAN2</name>
<comment type="caution">
    <text evidence="6">The sequence shown here is derived from an EMBL/GenBank/DDBJ whole genome shotgun (WGS) entry which is preliminary data.</text>
</comment>
<dbReference type="RefSeq" id="WP_099153496.1">
    <property type="nucleotide sequence ID" value="NZ_PDUD01000034.1"/>
</dbReference>
<dbReference type="InterPro" id="IPR010693">
    <property type="entry name" value="Divergent_4Fe-4S_mono-cluster"/>
</dbReference>
<evidence type="ECO:0000256" key="1">
    <source>
        <dbReference type="ARBA" id="ARBA00022714"/>
    </source>
</evidence>
<keyword evidence="2" id="KW-0479">Metal-binding</keyword>
<sequence>MSNDKPTVKEYSNGEITVVWQPDKCIHSKMCFNGLPQVFDPQARPWVNVEGASSQEIMKQIKKCPSGALSYYVNDDSEVEKPEIDVDRIVEVVENGPLMVFGNLTVKHHNGEVSHEHRTTAFCRCGGSSNKPYCDGTHKKIGFTG</sequence>
<evidence type="ECO:0000256" key="2">
    <source>
        <dbReference type="ARBA" id="ARBA00022723"/>
    </source>
</evidence>
<evidence type="ECO:0000256" key="3">
    <source>
        <dbReference type="ARBA" id="ARBA00023004"/>
    </source>
</evidence>
<keyword evidence="1" id="KW-0001">2Fe-2S</keyword>
<evidence type="ECO:0000259" key="5">
    <source>
        <dbReference type="SMART" id="SM00704"/>
    </source>
</evidence>
<dbReference type="Gene3D" id="3.40.5.90">
    <property type="entry name" value="CDGSH iron-sulfur domain, mitoNEET-type"/>
    <property type="match status" value="1"/>
</dbReference>
<dbReference type="Proteomes" id="UP000223913">
    <property type="component" value="Unassembled WGS sequence"/>
</dbReference>
<keyword evidence="7" id="KW-1185">Reference proteome</keyword>
<protein>
    <recommendedName>
        <fullName evidence="5">Iron-binding zinc finger CDGSH type domain-containing protein</fullName>
    </recommendedName>
</protein>
<organism evidence="6 7">
    <name type="scientific">Flavilitoribacter nigricans (strain ATCC 23147 / DSM 23189 / NBRC 102662 / NCIMB 1420 / SS-2)</name>
    <name type="common">Lewinella nigricans</name>
    <dbReference type="NCBI Taxonomy" id="1122177"/>
    <lineage>
        <taxon>Bacteria</taxon>
        <taxon>Pseudomonadati</taxon>
        <taxon>Bacteroidota</taxon>
        <taxon>Saprospiria</taxon>
        <taxon>Saprospirales</taxon>
        <taxon>Lewinellaceae</taxon>
        <taxon>Flavilitoribacter</taxon>
    </lineage>
</organism>
<dbReference type="GO" id="GO:0051537">
    <property type="term" value="F:2 iron, 2 sulfur cluster binding"/>
    <property type="evidence" value="ECO:0007669"/>
    <property type="project" value="UniProtKB-KW"/>
</dbReference>
<accession>A0A2D0N3H7</accession>
<dbReference type="AlphaFoldDB" id="A0A2D0N3H7"/>
<reference evidence="6 7" key="1">
    <citation type="submission" date="2017-10" db="EMBL/GenBank/DDBJ databases">
        <title>The draft genome sequence of Lewinella nigricans NBRC 102662.</title>
        <authorList>
            <person name="Wang K."/>
        </authorList>
    </citation>
    <scope>NUCLEOTIDE SEQUENCE [LARGE SCALE GENOMIC DNA]</scope>
    <source>
        <strain evidence="6 7">NBRC 102662</strain>
    </source>
</reference>
<dbReference type="GO" id="GO:0005737">
    <property type="term" value="C:cytoplasm"/>
    <property type="evidence" value="ECO:0007669"/>
    <property type="project" value="UniProtKB-ARBA"/>
</dbReference>
<dbReference type="GO" id="GO:0046872">
    <property type="term" value="F:metal ion binding"/>
    <property type="evidence" value="ECO:0007669"/>
    <property type="project" value="UniProtKB-KW"/>
</dbReference>
<evidence type="ECO:0000313" key="6">
    <source>
        <dbReference type="EMBL" id="PHN03054.1"/>
    </source>
</evidence>
<proteinExistence type="predicted"/>
<dbReference type="Pfam" id="PF06902">
    <property type="entry name" value="Fer4_19"/>
    <property type="match status" value="1"/>
</dbReference>
<keyword evidence="3" id="KW-0408">Iron</keyword>
<dbReference type="InterPro" id="IPR042216">
    <property type="entry name" value="MitoNEET_CISD"/>
</dbReference>
<dbReference type="Pfam" id="PF09360">
    <property type="entry name" value="zf-CDGSH"/>
    <property type="match status" value="1"/>
</dbReference>